<proteinExistence type="inferred from homology"/>
<reference evidence="10" key="1">
    <citation type="submission" date="2021-01" db="UniProtKB">
        <authorList>
            <consortium name="EnsemblMetazoa"/>
        </authorList>
    </citation>
    <scope>IDENTIFICATION</scope>
</reference>
<comment type="similarity">
    <text evidence="3">Belongs to the pseudouridine synthase RluA family.</text>
</comment>
<feature type="region of interest" description="Disordered" evidence="8">
    <location>
        <begin position="112"/>
        <end position="145"/>
    </location>
</feature>
<feature type="compositionally biased region" description="Basic and acidic residues" evidence="8">
    <location>
        <begin position="114"/>
        <end position="135"/>
    </location>
</feature>
<comment type="catalytic activity">
    <reaction evidence="1">
        <text>a uridine in mRNA = a pseudouridine in mRNA</text>
        <dbReference type="Rhea" id="RHEA:56644"/>
        <dbReference type="Rhea" id="RHEA-COMP:14658"/>
        <dbReference type="Rhea" id="RHEA-COMP:14659"/>
        <dbReference type="ChEBI" id="CHEBI:65314"/>
        <dbReference type="ChEBI" id="CHEBI:65315"/>
    </reaction>
</comment>
<dbReference type="InterPro" id="IPR006145">
    <property type="entry name" value="PsdUridine_synth_RsuA/RluA"/>
</dbReference>
<dbReference type="Proteomes" id="UP000594260">
    <property type="component" value="Unplaced"/>
</dbReference>
<dbReference type="EnsemblMetazoa" id="XM_022789150">
    <property type="protein sequence ID" value="XP_022644885"/>
    <property type="gene ID" value="LOC111243488"/>
</dbReference>
<dbReference type="CDD" id="cd02869">
    <property type="entry name" value="PseudoU_synth_RluA_like"/>
    <property type="match status" value="1"/>
</dbReference>
<evidence type="ECO:0000256" key="4">
    <source>
        <dbReference type="ARBA" id="ARBA00023235"/>
    </source>
</evidence>
<dbReference type="PANTHER" id="PTHR21600:SF83">
    <property type="entry name" value="PSEUDOURIDYLATE SYNTHASE RPUSD4, MITOCHONDRIAL"/>
    <property type="match status" value="1"/>
</dbReference>
<comment type="catalytic activity">
    <reaction evidence="2">
        <text>uridine in 5S rRNA = pseudouridine in 5S rRNA</text>
        <dbReference type="Rhea" id="RHEA:47036"/>
        <dbReference type="Rhea" id="RHEA-COMP:11730"/>
        <dbReference type="Rhea" id="RHEA-COMP:11731"/>
        <dbReference type="ChEBI" id="CHEBI:65314"/>
        <dbReference type="ChEBI" id="CHEBI:65315"/>
    </reaction>
</comment>
<comment type="catalytic activity">
    <reaction evidence="5">
        <text>a uridine in tRNA = a pseudouridine in tRNA</text>
        <dbReference type="Rhea" id="RHEA:54572"/>
        <dbReference type="Rhea" id="RHEA-COMP:13339"/>
        <dbReference type="Rhea" id="RHEA-COMP:13934"/>
        <dbReference type="ChEBI" id="CHEBI:65314"/>
        <dbReference type="ChEBI" id="CHEBI:65315"/>
    </reaction>
</comment>
<evidence type="ECO:0000256" key="2">
    <source>
        <dbReference type="ARBA" id="ARBA00001896"/>
    </source>
</evidence>
<dbReference type="PANTHER" id="PTHR21600">
    <property type="entry name" value="MITOCHONDRIAL RNA PSEUDOURIDINE SYNTHASE"/>
    <property type="match status" value="1"/>
</dbReference>
<organism evidence="10 11">
    <name type="scientific">Varroa destructor</name>
    <name type="common">Honeybee mite</name>
    <dbReference type="NCBI Taxonomy" id="109461"/>
    <lineage>
        <taxon>Eukaryota</taxon>
        <taxon>Metazoa</taxon>
        <taxon>Ecdysozoa</taxon>
        <taxon>Arthropoda</taxon>
        <taxon>Chelicerata</taxon>
        <taxon>Arachnida</taxon>
        <taxon>Acari</taxon>
        <taxon>Parasitiformes</taxon>
        <taxon>Mesostigmata</taxon>
        <taxon>Gamasina</taxon>
        <taxon>Dermanyssoidea</taxon>
        <taxon>Varroidae</taxon>
        <taxon>Varroa</taxon>
    </lineage>
</organism>
<name>A0A7M7IZT9_VARDE</name>
<dbReference type="InterPro" id="IPR020103">
    <property type="entry name" value="PsdUridine_synth_cat_dom_sf"/>
</dbReference>
<dbReference type="InParanoid" id="A0A7M7IZT9"/>
<dbReference type="AlphaFoldDB" id="A0A7M7IZT9"/>
<dbReference type="OrthoDB" id="418349at2759"/>
<evidence type="ECO:0000256" key="3">
    <source>
        <dbReference type="ARBA" id="ARBA00010876"/>
    </source>
</evidence>
<dbReference type="GeneID" id="111243488"/>
<evidence type="ECO:0000256" key="6">
    <source>
        <dbReference type="ARBA" id="ARBA00039953"/>
    </source>
</evidence>
<sequence length="487" mass="55256">MVMLRGNAWLTCLGAFRCPTRFGLMPTRMLRSPRGPRVGSTFDERYSDVYSSNTFFTPTEFGAVRLDRNNVPLKHGEYEIKPKHHLADSDAAEPRVDTEGIIEKTVTKLPFTNEHGDLKDQETNSKKFQNESQDKIKKKRGRPRLEREISKADIRTVKKAQPVSPTEAEPKSAFEAVNKIRANLDSEEAKLAKAQIRLVDSQGFRLIKTEIEPPLNLMNHEQILQSLRRRVIVDTREVLVINKPYGMSMHSGGNISSSSKFALTSYLQELATFFQAEKLYTVHRLDKEVTGVLCLAKNRHMANVIETLFKAHQVKKEYLAVTKGLVKERQGTIELPIAVGHIGGKERMVIVPRPPPGSKKSIPKFSQIFEARTEYEIISWHNSAAYWKLRPLTGYKHQLRVHLGFGLRCPIIGDHKYSHIKKLVPQKLPGDILAKLHVRQQKVREIPLHLHSRSLVVPGILAGGRNLVARVNPPKHFQKTVEQLGLS</sequence>
<evidence type="ECO:0000256" key="8">
    <source>
        <dbReference type="SAM" id="MobiDB-lite"/>
    </source>
</evidence>
<evidence type="ECO:0000313" key="11">
    <source>
        <dbReference type="Proteomes" id="UP000594260"/>
    </source>
</evidence>
<evidence type="ECO:0000259" key="9">
    <source>
        <dbReference type="Pfam" id="PF00849"/>
    </source>
</evidence>
<evidence type="ECO:0000313" key="10">
    <source>
        <dbReference type="EnsemblMetazoa" id="XP_022644885"/>
    </source>
</evidence>
<dbReference type="GO" id="GO:0009982">
    <property type="term" value="F:pseudouridine synthase activity"/>
    <property type="evidence" value="ECO:0007669"/>
    <property type="project" value="InterPro"/>
</dbReference>
<evidence type="ECO:0000256" key="7">
    <source>
        <dbReference type="ARBA" id="ARBA00041563"/>
    </source>
</evidence>
<keyword evidence="4" id="KW-0413">Isomerase</keyword>
<keyword evidence="11" id="KW-1185">Reference proteome</keyword>
<dbReference type="InterPro" id="IPR050188">
    <property type="entry name" value="RluA_PseudoU_synthase"/>
</dbReference>
<dbReference type="OMA" id="NMAYLEV"/>
<dbReference type="RefSeq" id="XP_022644885.1">
    <property type="nucleotide sequence ID" value="XM_022789150.1"/>
</dbReference>
<accession>A0A7M7IZT9</accession>
<dbReference type="GO" id="GO:0003723">
    <property type="term" value="F:RNA binding"/>
    <property type="evidence" value="ECO:0007669"/>
    <property type="project" value="InterPro"/>
</dbReference>
<dbReference type="Pfam" id="PF00849">
    <property type="entry name" value="PseudoU_synth_2"/>
    <property type="match status" value="1"/>
</dbReference>
<evidence type="ECO:0000256" key="1">
    <source>
        <dbReference type="ARBA" id="ARBA00001166"/>
    </source>
</evidence>
<dbReference type="Gene3D" id="3.30.2350.10">
    <property type="entry name" value="Pseudouridine synthase"/>
    <property type="match status" value="1"/>
</dbReference>
<dbReference type="GO" id="GO:0001522">
    <property type="term" value="P:pseudouridine synthesis"/>
    <property type="evidence" value="ECO:0007669"/>
    <property type="project" value="InterPro"/>
</dbReference>
<feature type="domain" description="Pseudouridine synthase RsuA/RluA-like" evidence="9">
    <location>
        <begin position="238"/>
        <end position="403"/>
    </location>
</feature>
<dbReference type="KEGG" id="vde:111243488"/>
<dbReference type="SUPFAM" id="SSF55120">
    <property type="entry name" value="Pseudouridine synthase"/>
    <property type="match status" value="1"/>
</dbReference>
<protein>
    <recommendedName>
        <fullName evidence="6">Pseudouridylate synthase RPUSD4, mitochondrial</fullName>
    </recommendedName>
    <alternativeName>
        <fullName evidence="7">RNA pseudouridylate synthase domain-containing protein 4</fullName>
    </alternativeName>
</protein>
<evidence type="ECO:0000256" key="5">
    <source>
        <dbReference type="ARBA" id="ARBA00036943"/>
    </source>
</evidence>